<evidence type="ECO:0000313" key="3">
    <source>
        <dbReference type="Proteomes" id="UP000663845"/>
    </source>
</evidence>
<protein>
    <submittedName>
        <fullName evidence="2">Uncharacterized protein</fullName>
    </submittedName>
</protein>
<gene>
    <name evidence="2" type="ORF">JYZ213_LOCUS22004</name>
</gene>
<accession>A0A814PZH3</accession>
<comment type="caution">
    <text evidence="2">The sequence shown here is derived from an EMBL/GenBank/DDBJ whole genome shotgun (WGS) entry which is preliminary data.</text>
</comment>
<sequence>MNFHLNEFNRISDKEIKDYLYDVIESIDELNTPENEEISDIHNRFNDLNQILQTNPITANGDVLNCLKNNDKNVQSSTELILYEQLLVDNKMKSVQNIIYEDKRNSTTSLSICHFFLYDIECCKKSTCLALPQLNQNNIKLCNSFQQLWSPQIYVTKSIDSKRSKTELYHFWSLIIRISKLIINGLNVLYSYVIFLRYDTVLFCFCYLLGILFGININFLIDFIFIIIYIISICMTTYEKWLLYQINLNEYNSINNESQCCRRIQLIAYGFILGIISISII</sequence>
<reference evidence="2" key="1">
    <citation type="submission" date="2021-02" db="EMBL/GenBank/DDBJ databases">
        <authorList>
            <person name="Nowell W R."/>
        </authorList>
    </citation>
    <scope>NUCLEOTIDE SEQUENCE</scope>
</reference>
<dbReference type="Proteomes" id="UP000663845">
    <property type="component" value="Unassembled WGS sequence"/>
</dbReference>
<keyword evidence="1" id="KW-1133">Transmembrane helix</keyword>
<organism evidence="2 3">
    <name type="scientific">Adineta steineri</name>
    <dbReference type="NCBI Taxonomy" id="433720"/>
    <lineage>
        <taxon>Eukaryota</taxon>
        <taxon>Metazoa</taxon>
        <taxon>Spiralia</taxon>
        <taxon>Gnathifera</taxon>
        <taxon>Rotifera</taxon>
        <taxon>Eurotatoria</taxon>
        <taxon>Bdelloidea</taxon>
        <taxon>Adinetida</taxon>
        <taxon>Adinetidae</taxon>
        <taxon>Adineta</taxon>
    </lineage>
</organism>
<name>A0A814PZH3_9BILA</name>
<dbReference type="AlphaFoldDB" id="A0A814PZH3"/>
<keyword evidence="1" id="KW-0472">Membrane</keyword>
<feature type="transmembrane region" description="Helical" evidence="1">
    <location>
        <begin position="169"/>
        <end position="193"/>
    </location>
</feature>
<evidence type="ECO:0000313" key="2">
    <source>
        <dbReference type="EMBL" id="CAF1112421.1"/>
    </source>
</evidence>
<evidence type="ECO:0000256" key="1">
    <source>
        <dbReference type="SAM" id="Phobius"/>
    </source>
</evidence>
<keyword evidence="1" id="KW-0812">Transmembrane</keyword>
<proteinExistence type="predicted"/>
<dbReference type="EMBL" id="CAJNOG010000246">
    <property type="protein sequence ID" value="CAF1112421.1"/>
    <property type="molecule type" value="Genomic_DNA"/>
</dbReference>